<evidence type="ECO:0000256" key="2">
    <source>
        <dbReference type="ARBA" id="ARBA00006024"/>
    </source>
</evidence>
<dbReference type="SUPFAM" id="SSF81653">
    <property type="entry name" value="Calcium ATPase, transduction domain A"/>
    <property type="match status" value="1"/>
</dbReference>
<dbReference type="EMBL" id="DRNB01000270">
    <property type="protein sequence ID" value="HHJ64716.1"/>
    <property type="molecule type" value="Genomic_DNA"/>
</dbReference>
<organism evidence="12">
    <name type="scientific">Aquifex aeolicus</name>
    <dbReference type="NCBI Taxonomy" id="63363"/>
    <lineage>
        <taxon>Bacteria</taxon>
        <taxon>Pseudomonadati</taxon>
        <taxon>Aquificota</taxon>
        <taxon>Aquificia</taxon>
        <taxon>Aquificales</taxon>
        <taxon>Aquificaceae</taxon>
        <taxon>Aquifex</taxon>
    </lineage>
</organism>
<dbReference type="AlphaFoldDB" id="A0A7C5Q0A0"/>
<dbReference type="Pfam" id="PF00403">
    <property type="entry name" value="HMA"/>
    <property type="match status" value="1"/>
</dbReference>
<dbReference type="PANTHER" id="PTHR43520:SF8">
    <property type="entry name" value="P-TYPE CU(+) TRANSPORTER"/>
    <property type="match status" value="1"/>
</dbReference>
<dbReference type="PANTHER" id="PTHR43520">
    <property type="entry name" value="ATP7, ISOFORM B"/>
    <property type="match status" value="1"/>
</dbReference>
<dbReference type="PROSITE" id="PS50846">
    <property type="entry name" value="HMA_2"/>
    <property type="match status" value="1"/>
</dbReference>
<dbReference type="GO" id="GO:0043682">
    <property type="term" value="F:P-type divalent copper transporter activity"/>
    <property type="evidence" value="ECO:0007669"/>
    <property type="project" value="TreeGrafter"/>
</dbReference>
<dbReference type="GO" id="GO:0055070">
    <property type="term" value="P:copper ion homeostasis"/>
    <property type="evidence" value="ECO:0007669"/>
    <property type="project" value="TreeGrafter"/>
</dbReference>
<dbReference type="Gene3D" id="3.30.70.100">
    <property type="match status" value="1"/>
</dbReference>
<keyword evidence="3 10" id="KW-0812">Transmembrane</keyword>
<dbReference type="GO" id="GO:0005886">
    <property type="term" value="C:plasma membrane"/>
    <property type="evidence" value="ECO:0007669"/>
    <property type="project" value="UniProtKB-SubCell"/>
</dbReference>
<dbReference type="Gene3D" id="2.70.150.10">
    <property type="entry name" value="Calcium-transporting ATPase, cytoplasmic transduction domain A"/>
    <property type="match status" value="1"/>
</dbReference>
<dbReference type="Proteomes" id="UP000885792">
    <property type="component" value="Unassembled WGS sequence"/>
</dbReference>
<keyword evidence="6 10" id="KW-0067">ATP-binding</keyword>
<dbReference type="SUPFAM" id="SSF81665">
    <property type="entry name" value="Calcium ATPase, transmembrane domain M"/>
    <property type="match status" value="1"/>
</dbReference>
<feature type="transmembrane region" description="Helical" evidence="10">
    <location>
        <begin position="77"/>
        <end position="95"/>
    </location>
</feature>
<comment type="subcellular location">
    <subcellularLocation>
        <location evidence="10">Cell membrane</location>
    </subcellularLocation>
    <subcellularLocation>
        <location evidence="1">Endomembrane system</location>
        <topology evidence="1">Multi-pass membrane protein</topology>
    </subcellularLocation>
</comment>
<proteinExistence type="inferred from homology"/>
<dbReference type="InterPro" id="IPR059000">
    <property type="entry name" value="ATPase_P-type_domA"/>
</dbReference>
<keyword evidence="5 10" id="KW-0547">Nucleotide-binding</keyword>
<dbReference type="InterPro" id="IPR027256">
    <property type="entry name" value="P-typ_ATPase_IB"/>
</dbReference>
<dbReference type="Gene3D" id="3.40.50.1000">
    <property type="entry name" value="HAD superfamily/HAD-like"/>
    <property type="match status" value="1"/>
</dbReference>
<dbReference type="FunFam" id="3.30.70.100:FF:000001">
    <property type="entry name" value="ATPase copper transporting beta"/>
    <property type="match status" value="1"/>
</dbReference>
<feature type="non-terminal residue" evidence="12">
    <location>
        <position position="557"/>
    </location>
</feature>
<dbReference type="Pfam" id="PF00122">
    <property type="entry name" value="E1-E2_ATPase"/>
    <property type="match status" value="1"/>
</dbReference>
<dbReference type="InterPro" id="IPR018303">
    <property type="entry name" value="ATPase_P-typ_P_site"/>
</dbReference>
<evidence type="ECO:0000256" key="1">
    <source>
        <dbReference type="ARBA" id="ARBA00004127"/>
    </source>
</evidence>
<dbReference type="PRINTS" id="PR00119">
    <property type="entry name" value="CATATPASE"/>
</dbReference>
<name>A0A7C5Q0A0_AQUAO</name>
<evidence type="ECO:0000256" key="9">
    <source>
        <dbReference type="ARBA" id="ARBA00023136"/>
    </source>
</evidence>
<keyword evidence="8 10" id="KW-1133">Transmembrane helix</keyword>
<feature type="domain" description="HMA" evidence="11">
    <location>
        <begin position="1"/>
        <end position="67"/>
    </location>
</feature>
<dbReference type="InterPro" id="IPR001757">
    <property type="entry name" value="P_typ_ATPase"/>
</dbReference>
<dbReference type="SUPFAM" id="SSF55008">
    <property type="entry name" value="HMA, heavy metal-associated domain"/>
    <property type="match status" value="1"/>
</dbReference>
<accession>A0A7C5Q0A0</accession>
<dbReference type="Pfam" id="PF00702">
    <property type="entry name" value="Hydrolase"/>
    <property type="match status" value="1"/>
</dbReference>
<keyword evidence="10" id="KW-1003">Cell membrane</keyword>
<evidence type="ECO:0000256" key="7">
    <source>
        <dbReference type="ARBA" id="ARBA00022967"/>
    </source>
</evidence>
<dbReference type="PRINTS" id="PR00941">
    <property type="entry name" value="CDATPASE"/>
</dbReference>
<dbReference type="InterPro" id="IPR023298">
    <property type="entry name" value="ATPase_P-typ_TM_dom_sf"/>
</dbReference>
<feature type="transmembrane region" description="Helical" evidence="10">
    <location>
        <begin position="313"/>
        <end position="333"/>
    </location>
</feature>
<dbReference type="InterPro" id="IPR008250">
    <property type="entry name" value="ATPase_P-typ_transduc_dom_A_sf"/>
</dbReference>
<dbReference type="PROSITE" id="PS00154">
    <property type="entry name" value="ATPASE_E1_E2"/>
    <property type="match status" value="1"/>
</dbReference>
<dbReference type="InterPro" id="IPR006121">
    <property type="entry name" value="HMA_dom"/>
</dbReference>
<feature type="transmembrane region" description="Helical" evidence="10">
    <location>
        <begin position="132"/>
        <end position="156"/>
    </location>
</feature>
<reference evidence="12" key="1">
    <citation type="journal article" date="2020" name="mSystems">
        <title>Genome- and Community-Level Interaction Insights into Carbon Utilization and Element Cycling Functions of Hydrothermarchaeota in Hydrothermal Sediment.</title>
        <authorList>
            <person name="Zhou Z."/>
            <person name="Liu Y."/>
            <person name="Xu W."/>
            <person name="Pan J."/>
            <person name="Luo Z.H."/>
            <person name="Li M."/>
        </authorList>
    </citation>
    <scope>NUCLEOTIDE SEQUENCE [LARGE SCALE GENOMIC DNA]</scope>
    <source>
        <strain evidence="12">HyVt-501</strain>
    </source>
</reference>
<dbReference type="SUPFAM" id="SSF56784">
    <property type="entry name" value="HAD-like"/>
    <property type="match status" value="1"/>
</dbReference>
<evidence type="ECO:0000259" key="11">
    <source>
        <dbReference type="PROSITE" id="PS50846"/>
    </source>
</evidence>
<dbReference type="CDD" id="cd00371">
    <property type="entry name" value="HMA"/>
    <property type="match status" value="1"/>
</dbReference>
<evidence type="ECO:0000256" key="3">
    <source>
        <dbReference type="ARBA" id="ARBA00022692"/>
    </source>
</evidence>
<dbReference type="GO" id="GO:0005524">
    <property type="term" value="F:ATP binding"/>
    <property type="evidence" value="ECO:0007669"/>
    <property type="project" value="UniProtKB-UniRule"/>
</dbReference>
<keyword evidence="4 10" id="KW-0479">Metal-binding</keyword>
<comment type="caution">
    <text evidence="12">The sequence shown here is derived from an EMBL/GenBank/DDBJ whole genome shotgun (WGS) entry which is preliminary data.</text>
</comment>
<evidence type="ECO:0000256" key="6">
    <source>
        <dbReference type="ARBA" id="ARBA00022840"/>
    </source>
</evidence>
<evidence type="ECO:0000313" key="12">
    <source>
        <dbReference type="EMBL" id="HHJ64716.1"/>
    </source>
</evidence>
<feature type="transmembrane region" description="Helical" evidence="10">
    <location>
        <begin position="101"/>
        <end position="120"/>
    </location>
</feature>
<dbReference type="InterPro" id="IPR036412">
    <property type="entry name" value="HAD-like_sf"/>
</dbReference>
<feature type="transmembrane region" description="Helical" evidence="10">
    <location>
        <begin position="345"/>
        <end position="370"/>
    </location>
</feature>
<protein>
    <submittedName>
        <fullName evidence="12">Cation-translocating P-type ATPase</fullName>
    </submittedName>
</protein>
<evidence type="ECO:0000256" key="10">
    <source>
        <dbReference type="RuleBase" id="RU362081"/>
    </source>
</evidence>
<keyword evidence="9 10" id="KW-0472">Membrane</keyword>
<dbReference type="GO" id="GO:0016887">
    <property type="term" value="F:ATP hydrolysis activity"/>
    <property type="evidence" value="ECO:0007669"/>
    <property type="project" value="InterPro"/>
</dbReference>
<dbReference type="NCBIfam" id="TIGR01494">
    <property type="entry name" value="ATPase_P-type"/>
    <property type="match status" value="1"/>
</dbReference>
<gene>
    <name evidence="12" type="ORF">ENJ61_07400</name>
</gene>
<dbReference type="GO" id="GO:0012505">
    <property type="term" value="C:endomembrane system"/>
    <property type="evidence" value="ECO:0007669"/>
    <property type="project" value="UniProtKB-SubCell"/>
</dbReference>
<dbReference type="NCBIfam" id="TIGR01525">
    <property type="entry name" value="ATPase-IB_hvy"/>
    <property type="match status" value="1"/>
</dbReference>
<evidence type="ECO:0000256" key="8">
    <source>
        <dbReference type="ARBA" id="ARBA00022989"/>
    </source>
</evidence>
<comment type="similarity">
    <text evidence="2 10">Belongs to the cation transport ATPase (P-type) (TC 3.A.3) family. Type IB subfamily.</text>
</comment>
<dbReference type="InterPro" id="IPR023299">
    <property type="entry name" value="ATPase_P-typ_cyto_dom_N"/>
</dbReference>
<dbReference type="PROSITE" id="PS01047">
    <property type="entry name" value="HMA_1"/>
    <property type="match status" value="1"/>
</dbReference>
<sequence length="557" mass="61747">MRTTLRVEGMTCVNCARTIEIALRKREGVREVEVSFELGRVKVEFDENKLGEEEIVRLIEDLGYRVIEEDTDRKETYVLLFSALSSVLILSLMFYEVPQGILIQFLLSTAVQLFGGWKFYTGAYNTLRNRVAGMDVLVALGTTGAYLYSTLVLAGLLPGDPFFETNAFLITFVRGGRFIEEKTKRRALRLLKELLSSQHSEVTVLREGREEKRNVREVSKGEVILCRTGDMILLDGVVLEGRAYVSEAVLTGEPEPVPKKAGDRVISGSVVEEGYLKIRVTSSYEGSYLSKIGRMIDRALAEKPRIQRLADTVSHYFVQAVVLISLLTFFLWFKTTGDLQKAVQFSLAVLVVSCPCALGIATPLAVVVGISKALKAGVLIKKPSALEVFPKIDLIVFDKTGTLTEGRFQVVDWEIRSREALDIAFSLESRSNHPIAKAIRDFARGRGAKEVQLPECSEVAGKGIRCGEFFIGDAGEGVPAKNGVTKSIALRKGREVLAVFHLRDTIREEARSVIDAIKNLGLTPVLLSGDRKEATRSVARELGFEEFIAEVTPEEKK</sequence>
<keyword evidence="7" id="KW-1278">Translocase</keyword>
<dbReference type="InterPro" id="IPR017969">
    <property type="entry name" value="Heavy-metal-associated_CS"/>
</dbReference>
<dbReference type="Gene3D" id="3.40.1110.10">
    <property type="entry name" value="Calcium-transporting ATPase, cytoplasmic domain N"/>
    <property type="match status" value="1"/>
</dbReference>
<evidence type="ECO:0000256" key="4">
    <source>
        <dbReference type="ARBA" id="ARBA00022723"/>
    </source>
</evidence>
<dbReference type="GO" id="GO:0005507">
    <property type="term" value="F:copper ion binding"/>
    <property type="evidence" value="ECO:0007669"/>
    <property type="project" value="TreeGrafter"/>
</dbReference>
<evidence type="ECO:0000256" key="5">
    <source>
        <dbReference type="ARBA" id="ARBA00022741"/>
    </source>
</evidence>
<dbReference type="InterPro" id="IPR023214">
    <property type="entry name" value="HAD_sf"/>
</dbReference>
<dbReference type="InterPro" id="IPR036163">
    <property type="entry name" value="HMA_dom_sf"/>
</dbReference>